<organism evidence="2 3">
    <name type="scientific">Pseudoluteimonas lycopersici</name>
    <dbReference type="NCBI Taxonomy" id="1324796"/>
    <lineage>
        <taxon>Bacteria</taxon>
        <taxon>Pseudomonadati</taxon>
        <taxon>Pseudomonadota</taxon>
        <taxon>Gammaproteobacteria</taxon>
        <taxon>Lysobacterales</taxon>
        <taxon>Lysobacteraceae</taxon>
        <taxon>Pseudoluteimonas</taxon>
    </lineage>
</organism>
<dbReference type="RefSeq" id="WP_143878414.1">
    <property type="nucleotide sequence ID" value="NZ_BAABLZ010000002.1"/>
</dbReference>
<protein>
    <submittedName>
        <fullName evidence="2">Uncharacterized protein</fullName>
    </submittedName>
</protein>
<name>A0A516V2Z9_9GAMM</name>
<dbReference type="EMBL" id="CP041742">
    <property type="protein sequence ID" value="QDQ72900.1"/>
    <property type="molecule type" value="Genomic_DNA"/>
</dbReference>
<dbReference type="AlphaFoldDB" id="A0A516V2Z9"/>
<feature type="transmembrane region" description="Helical" evidence="1">
    <location>
        <begin position="41"/>
        <end position="59"/>
    </location>
</feature>
<keyword evidence="1" id="KW-1133">Transmembrane helix</keyword>
<evidence type="ECO:0000313" key="2">
    <source>
        <dbReference type="EMBL" id="QDQ72900.1"/>
    </source>
</evidence>
<sequence>MQTLTCLDDPPPAPGGSCTTTAWVEAPSLVPPLSIDDAQTIAYAFLGALVAVMVVKIIGKKTQ</sequence>
<evidence type="ECO:0000256" key="1">
    <source>
        <dbReference type="SAM" id="Phobius"/>
    </source>
</evidence>
<proteinExistence type="predicted"/>
<keyword evidence="1" id="KW-0472">Membrane</keyword>
<gene>
    <name evidence="2" type="ORF">FNZ56_02905</name>
</gene>
<accession>A0A516V2Z9</accession>
<keyword evidence="3" id="KW-1185">Reference proteome</keyword>
<keyword evidence="1" id="KW-0812">Transmembrane</keyword>
<evidence type="ECO:0000313" key="3">
    <source>
        <dbReference type="Proteomes" id="UP000315891"/>
    </source>
</evidence>
<reference evidence="2 3" key="1">
    <citation type="submission" date="2019-07" db="EMBL/GenBank/DDBJ databases">
        <title>Lysobacter weifangensis sp. nov., isolated from bensulfuron-methyl contaminated farmland soil.</title>
        <authorList>
            <person name="Zhao H."/>
        </authorList>
    </citation>
    <scope>NUCLEOTIDE SEQUENCE [LARGE SCALE GENOMIC DNA]</scope>
    <source>
        <strain evidence="2 3">CC-Bw-6</strain>
    </source>
</reference>
<dbReference type="Proteomes" id="UP000315891">
    <property type="component" value="Chromosome"/>
</dbReference>